<evidence type="ECO:0000313" key="4">
    <source>
        <dbReference type="Proteomes" id="UP001168216"/>
    </source>
</evidence>
<gene>
    <name evidence="3" type="ORF">OB959_20815</name>
</gene>
<keyword evidence="2" id="KW-0732">Signal</keyword>
<dbReference type="RefSeq" id="WP_290022889.1">
    <property type="nucleotide sequence ID" value="NZ_JAOPLV010000014.1"/>
</dbReference>
<feature type="signal peptide" evidence="2">
    <location>
        <begin position="1"/>
        <end position="24"/>
    </location>
</feature>
<name>A0AAW7I4A8_9GAMM</name>
<evidence type="ECO:0000256" key="2">
    <source>
        <dbReference type="SAM" id="SignalP"/>
    </source>
</evidence>
<feature type="chain" id="PRO_5043846415" description="Fimbrial protein" evidence="2">
    <location>
        <begin position="25"/>
        <end position="541"/>
    </location>
</feature>
<organism evidence="3 4">
    <name type="scientific">Aeromonas bestiarum</name>
    <dbReference type="NCBI Taxonomy" id="105751"/>
    <lineage>
        <taxon>Bacteria</taxon>
        <taxon>Pseudomonadati</taxon>
        <taxon>Pseudomonadota</taxon>
        <taxon>Gammaproteobacteria</taxon>
        <taxon>Aeromonadales</taxon>
        <taxon>Aeromonadaceae</taxon>
        <taxon>Aeromonas</taxon>
    </lineage>
</organism>
<reference evidence="3" key="1">
    <citation type="submission" date="2023-08" db="EMBL/GenBank/DDBJ databases">
        <title>WGS of Aeromonas isolates.</title>
        <authorList>
            <person name="Lee H."/>
        </authorList>
    </citation>
    <scope>NUCLEOTIDE SEQUENCE</scope>
    <source>
        <strain evidence="3">SL22</strain>
    </source>
</reference>
<dbReference type="AlphaFoldDB" id="A0AAW7I4A8"/>
<dbReference type="EMBL" id="JAOPLV010000014">
    <property type="protein sequence ID" value="MDM5142210.1"/>
    <property type="molecule type" value="Genomic_DNA"/>
</dbReference>
<comment type="caution">
    <text evidence="3">The sequence shown here is derived from an EMBL/GenBank/DDBJ whole genome shotgun (WGS) entry which is preliminary data.</text>
</comment>
<evidence type="ECO:0008006" key="5">
    <source>
        <dbReference type="Google" id="ProtNLM"/>
    </source>
</evidence>
<feature type="compositionally biased region" description="Polar residues" evidence="1">
    <location>
        <begin position="531"/>
        <end position="541"/>
    </location>
</feature>
<dbReference type="Proteomes" id="UP001168216">
    <property type="component" value="Unassembled WGS sequence"/>
</dbReference>
<evidence type="ECO:0000313" key="3">
    <source>
        <dbReference type="EMBL" id="MDM5142210.1"/>
    </source>
</evidence>
<accession>A0AAW7I4A8</accession>
<feature type="region of interest" description="Disordered" evidence="1">
    <location>
        <begin position="518"/>
        <end position="541"/>
    </location>
</feature>
<evidence type="ECO:0000256" key="1">
    <source>
        <dbReference type="SAM" id="MobiDB-lite"/>
    </source>
</evidence>
<proteinExistence type="predicted"/>
<sequence>MKMTKIVIAACFIGSMLASVGTQAAVSKTVLGDAPLRNFLFIENQEDSNLFVAPTDSLDPRLTGANAWTSLKGKGQVSLAYVDNGQNTDINNWNVDMWEIGPIHRPYINQRCIMTYTRCDPETAEAVNKPAVVDEQGFYGLLGASAGWGHGKLSSSFFDYLRSMPVGSVLQREMNLCRTKINYDAASGARCINQSSGNWYVRKMQHKKAGHIRFIQTNAISEVTVDSNGNPYVLPGSQGCENYIVGSRDGILCRFLDYSFNEDGSQSYSEPYLYTNVKNSALNSAIANADLQMSSDLTSWANKGARYNVSKLRGQTSIYLFMSSNFFKQVVKLGLQDQLTRNLINFNMRNGHAPESGYYEFSGTTEIIIKPRHFSVSILSSEGITNPYREGQIGKDVLSFQYNISDSGPVSADVLEMILAQDKGSPYQGNCTFYPADSQEPESAVPIPARLVFDSTRYGANYRHPIGCDRVPVNIRTLAIKDSQPAHNWIDPNGNPGITRFYLLKLDFDLTDPRAAQTTEGSMWEGERHQSGTLTIKGSWR</sequence>
<protein>
    <recommendedName>
        <fullName evidence="5">Fimbrial protein</fullName>
    </recommendedName>
</protein>